<proteinExistence type="predicted"/>
<sequence>MSVANWADKMIYTAVAQLSSLLLLSLESNALQGPFLEAALESANAALPRWPEPYEDAAHFLSAEDTESSLAPSSSPLRGDEFTSRAAPTGRAPTLLRRDNESDEEEEPESGLPSSRTKLDVAKRKVGPSDSSSEEDAVMPDSGPTRQYCSQACLLGLKKSWGLDDSCPNALSHRVAGGVDTRHPINADEFTCLVGKRLCEDPYRDCRALDGWGKKGAIGVLFRLELAPYGYTTSVLDHSDERNANLLWNAEHRCVMLVDFDRAVLRAALNTLSSLQYLGRRGNMERITSRFTPGSVVCSTIARSLHI</sequence>
<accession>A0ACA9U6J3</accession>
<gene>
    <name evidence="1" type="ORF">CRV2_00018081</name>
</gene>
<dbReference type="Proteomes" id="UP000836387">
    <property type="component" value="Unassembled WGS sequence"/>
</dbReference>
<name>A0ACA9U6J3_BIOOC</name>
<reference evidence="1" key="1">
    <citation type="submission" date="2020-04" db="EMBL/GenBank/DDBJ databases">
        <authorList>
            <person name="Broberg M."/>
        </authorList>
    </citation>
    <scope>NUCLEOTIDE SEQUENCE</scope>
</reference>
<reference evidence="1" key="2">
    <citation type="submission" date="2021-10" db="EMBL/GenBank/DDBJ databases">
        <authorList>
            <person name="Piombo E."/>
        </authorList>
    </citation>
    <scope>NUCLEOTIDE SEQUENCE</scope>
</reference>
<keyword evidence="2" id="KW-1185">Reference proteome</keyword>
<evidence type="ECO:0000313" key="2">
    <source>
        <dbReference type="Proteomes" id="UP000836387"/>
    </source>
</evidence>
<protein>
    <submittedName>
        <fullName evidence="1">Uncharacterized protein</fullName>
    </submittedName>
</protein>
<dbReference type="EMBL" id="CADEHS020000038">
    <property type="protein sequence ID" value="CAG9948788.1"/>
    <property type="molecule type" value="Genomic_DNA"/>
</dbReference>
<evidence type="ECO:0000313" key="1">
    <source>
        <dbReference type="EMBL" id="CAG9948788.1"/>
    </source>
</evidence>
<comment type="caution">
    <text evidence="1">The sequence shown here is derived from an EMBL/GenBank/DDBJ whole genome shotgun (WGS) entry which is preliminary data.</text>
</comment>
<organism evidence="1 2">
    <name type="scientific">Clonostachys rosea f. rosea IK726</name>
    <dbReference type="NCBI Taxonomy" id="1349383"/>
    <lineage>
        <taxon>Eukaryota</taxon>
        <taxon>Fungi</taxon>
        <taxon>Dikarya</taxon>
        <taxon>Ascomycota</taxon>
        <taxon>Pezizomycotina</taxon>
        <taxon>Sordariomycetes</taxon>
        <taxon>Hypocreomycetidae</taxon>
        <taxon>Hypocreales</taxon>
        <taxon>Bionectriaceae</taxon>
        <taxon>Clonostachys</taxon>
    </lineage>
</organism>